<dbReference type="EMBL" id="BMEL01000007">
    <property type="protein sequence ID" value="GGF35683.1"/>
    <property type="molecule type" value="Genomic_DNA"/>
</dbReference>
<feature type="transmembrane region" description="Helical" evidence="6">
    <location>
        <begin position="356"/>
        <end position="377"/>
    </location>
</feature>
<feature type="transmembrane region" description="Helical" evidence="6">
    <location>
        <begin position="88"/>
        <end position="109"/>
    </location>
</feature>
<feature type="transmembrane region" description="Helical" evidence="6">
    <location>
        <begin position="129"/>
        <end position="147"/>
    </location>
</feature>
<keyword evidence="3 6" id="KW-0812">Transmembrane</keyword>
<evidence type="ECO:0000256" key="1">
    <source>
        <dbReference type="ARBA" id="ARBA00004651"/>
    </source>
</evidence>
<feature type="transmembrane region" description="Helical" evidence="6">
    <location>
        <begin position="168"/>
        <end position="185"/>
    </location>
</feature>
<feature type="transmembrane region" description="Helical" evidence="6">
    <location>
        <begin position="284"/>
        <end position="304"/>
    </location>
</feature>
<organism evidence="7 8">
    <name type="scientific">Halobacillus andaensis</name>
    <dbReference type="NCBI Taxonomy" id="1176239"/>
    <lineage>
        <taxon>Bacteria</taxon>
        <taxon>Bacillati</taxon>
        <taxon>Bacillota</taxon>
        <taxon>Bacilli</taxon>
        <taxon>Bacillales</taxon>
        <taxon>Bacillaceae</taxon>
        <taxon>Halobacillus</taxon>
    </lineage>
</organism>
<feature type="transmembrane region" description="Helical" evidence="6">
    <location>
        <begin position="384"/>
        <end position="405"/>
    </location>
</feature>
<feature type="transmembrane region" description="Helical" evidence="6">
    <location>
        <begin position="44"/>
        <end position="67"/>
    </location>
</feature>
<reference evidence="7" key="2">
    <citation type="submission" date="2020-09" db="EMBL/GenBank/DDBJ databases">
        <authorList>
            <person name="Sun Q."/>
            <person name="Zhou Y."/>
        </authorList>
    </citation>
    <scope>NUCLEOTIDE SEQUENCE</scope>
    <source>
        <strain evidence="7">CGMCC 1.12153</strain>
    </source>
</reference>
<feature type="transmembrane region" description="Helical" evidence="6">
    <location>
        <begin position="325"/>
        <end position="344"/>
    </location>
</feature>
<keyword evidence="8" id="KW-1185">Reference proteome</keyword>
<protein>
    <submittedName>
        <fullName evidence="7">Membrane protein YabM</fullName>
    </submittedName>
</protein>
<dbReference type="Pfam" id="PF01943">
    <property type="entry name" value="Polysacc_synt"/>
    <property type="match status" value="1"/>
</dbReference>
<evidence type="ECO:0000256" key="4">
    <source>
        <dbReference type="ARBA" id="ARBA00022989"/>
    </source>
</evidence>
<accession>A0A917BD33</accession>
<dbReference type="RefSeq" id="WP_188379164.1">
    <property type="nucleotide sequence ID" value="NZ_BMEL01000007.1"/>
</dbReference>
<dbReference type="InterPro" id="IPR002797">
    <property type="entry name" value="Polysacc_synth"/>
</dbReference>
<reference evidence="7" key="1">
    <citation type="journal article" date="2014" name="Int. J. Syst. Evol. Microbiol.">
        <title>Complete genome sequence of Corynebacterium casei LMG S-19264T (=DSM 44701T), isolated from a smear-ripened cheese.</title>
        <authorList>
            <consortium name="US DOE Joint Genome Institute (JGI-PGF)"/>
            <person name="Walter F."/>
            <person name="Albersmeier A."/>
            <person name="Kalinowski J."/>
            <person name="Ruckert C."/>
        </authorList>
    </citation>
    <scope>NUCLEOTIDE SEQUENCE</scope>
    <source>
        <strain evidence="7">CGMCC 1.12153</strain>
    </source>
</reference>
<dbReference type="AlphaFoldDB" id="A0A917BD33"/>
<gene>
    <name evidence="7" type="primary">yabM</name>
    <name evidence="7" type="ORF">GCM10010954_38430</name>
</gene>
<proteinExistence type="predicted"/>
<comment type="subcellular location">
    <subcellularLocation>
        <location evidence="1">Cell membrane</location>
        <topology evidence="1">Multi-pass membrane protein</topology>
    </subcellularLocation>
</comment>
<comment type="caution">
    <text evidence="7">The sequence shown here is derived from an EMBL/GenBank/DDBJ whole genome shotgun (WGS) entry which is preliminary data.</text>
</comment>
<evidence type="ECO:0000256" key="2">
    <source>
        <dbReference type="ARBA" id="ARBA00022475"/>
    </source>
</evidence>
<keyword evidence="4 6" id="KW-1133">Transmembrane helix</keyword>
<dbReference type="PANTHER" id="PTHR30250:SF29">
    <property type="entry name" value="POLYSACCHARIDE BIOSYNTHESIS PROTEIN C-TERMINAL DOMAIN-CONTAINING PROTEIN"/>
    <property type="match status" value="1"/>
</dbReference>
<feature type="transmembrane region" description="Helical" evidence="6">
    <location>
        <begin position="232"/>
        <end position="252"/>
    </location>
</feature>
<evidence type="ECO:0000256" key="3">
    <source>
        <dbReference type="ARBA" id="ARBA00022692"/>
    </source>
</evidence>
<feature type="transmembrane region" description="Helical" evidence="6">
    <location>
        <begin position="445"/>
        <end position="464"/>
    </location>
</feature>
<dbReference type="InterPro" id="IPR024923">
    <property type="entry name" value="PG_synth_SpoVB"/>
</dbReference>
<feature type="transmembrane region" description="Helical" evidence="6">
    <location>
        <begin position="476"/>
        <end position="497"/>
    </location>
</feature>
<dbReference type="PANTHER" id="PTHR30250">
    <property type="entry name" value="PST FAMILY PREDICTED COLANIC ACID TRANSPORTER"/>
    <property type="match status" value="1"/>
</dbReference>
<evidence type="ECO:0000256" key="5">
    <source>
        <dbReference type="ARBA" id="ARBA00023136"/>
    </source>
</evidence>
<evidence type="ECO:0000313" key="7">
    <source>
        <dbReference type="EMBL" id="GGF35683.1"/>
    </source>
</evidence>
<dbReference type="Proteomes" id="UP000660110">
    <property type="component" value="Unassembled WGS sequence"/>
</dbReference>
<feature type="transmembrane region" description="Helical" evidence="6">
    <location>
        <begin position="411"/>
        <end position="433"/>
    </location>
</feature>
<keyword evidence="5 6" id="KW-0472">Membrane</keyword>
<sequence length="526" mass="57158">MEQTNASHRLIKGALLLTIAGLIGKILSAAYRIPLQNIAGDVGFYIYQQIYPVLGMALMLSLYGFPVAISKLVSELQDQGVKLSLRSFYIPAFAWLSIICGGIFLLGYTQADRLAAVMGDEQLTSSLQAAFFVFLLLPFSSLIRGVFQGKGIMEPTAASQISEQLVRVFVIIGSAIYATRAGNLYQIGIGGAISSILGAAAAAFVLLVFWLRSEKIPVGQESIKPGFFAKTIFFYGVFICLNYMLLLFLQLIDALTLIPGLQTAGFGLEEAKAAKGIFDRGQPLIQLGTVLASSLALALVPSVTKERKEKEPEQVERYIFGGIKYCLFIAAGATAGLVTLFPYVNEVFFQNSKGSSPLQLLMLVILFSSLAITLSSLLQGLGKVVHTAIVVVAALFVKWGMNIGLVPLFEVYGAAAASVITVVFVVGCHVVLLHKEYHFTNWRRLPWFALFGALSGMTGVLFALELGMAGIEHRLALLAYLLFVIALGASVYLYLLIRFGAFEQKELELLPFGEVFVKFLPRGRKV</sequence>
<dbReference type="InterPro" id="IPR050833">
    <property type="entry name" value="Poly_Biosynth_Transport"/>
</dbReference>
<dbReference type="GO" id="GO:0005886">
    <property type="term" value="C:plasma membrane"/>
    <property type="evidence" value="ECO:0007669"/>
    <property type="project" value="UniProtKB-SubCell"/>
</dbReference>
<dbReference type="PIRSF" id="PIRSF038958">
    <property type="entry name" value="PG_synth_SpoVB"/>
    <property type="match status" value="1"/>
</dbReference>
<evidence type="ECO:0000313" key="8">
    <source>
        <dbReference type="Proteomes" id="UP000660110"/>
    </source>
</evidence>
<feature type="transmembrane region" description="Helical" evidence="6">
    <location>
        <begin position="191"/>
        <end position="211"/>
    </location>
</feature>
<name>A0A917BD33_HALAA</name>
<evidence type="ECO:0000256" key="6">
    <source>
        <dbReference type="SAM" id="Phobius"/>
    </source>
</evidence>
<keyword evidence="2" id="KW-1003">Cell membrane</keyword>
<dbReference type="CDD" id="cd13124">
    <property type="entry name" value="MATE_SpoVB_like"/>
    <property type="match status" value="1"/>
</dbReference>